<dbReference type="AlphaFoldDB" id="A0A7M7HGC5"/>
<proteinExistence type="predicted"/>
<evidence type="ECO:0000313" key="3">
    <source>
        <dbReference type="Proteomes" id="UP000002358"/>
    </source>
</evidence>
<reference evidence="2" key="1">
    <citation type="submission" date="2021-01" db="UniProtKB">
        <authorList>
            <consortium name="EnsemblMetazoa"/>
        </authorList>
    </citation>
    <scope>IDENTIFICATION</scope>
</reference>
<dbReference type="Proteomes" id="UP000002358">
    <property type="component" value="Chromosome 5"/>
</dbReference>
<name>A0A7M7HGC5_NASVI</name>
<protein>
    <submittedName>
        <fullName evidence="2">Uncharacterized protein</fullName>
    </submittedName>
</protein>
<dbReference type="GeneID" id="103317856"/>
<accession>A0A7M7HGC5</accession>
<evidence type="ECO:0000313" key="2">
    <source>
        <dbReference type="EnsemblMetazoa" id="XP_008216014"/>
    </source>
</evidence>
<dbReference type="KEGG" id="nvi:103317856"/>
<evidence type="ECO:0000256" key="1">
    <source>
        <dbReference type="SAM" id="MobiDB-lite"/>
    </source>
</evidence>
<dbReference type="SMR" id="A0A7M7HGC5"/>
<dbReference type="InParanoid" id="A0A7M7HGC5"/>
<organism evidence="2 3">
    <name type="scientific">Nasonia vitripennis</name>
    <name type="common">Parasitic wasp</name>
    <dbReference type="NCBI Taxonomy" id="7425"/>
    <lineage>
        <taxon>Eukaryota</taxon>
        <taxon>Metazoa</taxon>
        <taxon>Ecdysozoa</taxon>
        <taxon>Arthropoda</taxon>
        <taxon>Hexapoda</taxon>
        <taxon>Insecta</taxon>
        <taxon>Pterygota</taxon>
        <taxon>Neoptera</taxon>
        <taxon>Endopterygota</taxon>
        <taxon>Hymenoptera</taxon>
        <taxon>Apocrita</taxon>
        <taxon>Proctotrupomorpha</taxon>
        <taxon>Chalcidoidea</taxon>
        <taxon>Pteromalidae</taxon>
        <taxon>Pteromalinae</taxon>
        <taxon>Nasonia</taxon>
    </lineage>
</organism>
<keyword evidence="3" id="KW-1185">Reference proteome</keyword>
<dbReference type="EnsemblMetazoa" id="XM_008217792">
    <property type="protein sequence ID" value="XP_008216014"/>
    <property type="gene ID" value="LOC103317856"/>
</dbReference>
<sequence>MHSPEDEDEEPEIASRISQLRAVLQELRLELYREKLNLQLEHHRSVGGSVSASCCWSIFNSAAAGGKEASLDRQSSPSNPVIVESEDKAADPDLAGFYKSKIDELEADCCEGLNRIRSRFTESSSSSSGSFDRLKAFDSGDAPSELQLLLLDSKSTLRKEEPVETLWTAIDEPFSEADFSSLMNE</sequence>
<dbReference type="RefSeq" id="XP_008216014.1">
    <property type="nucleotide sequence ID" value="XM_008217792.3"/>
</dbReference>
<dbReference type="OrthoDB" id="7691958at2759"/>
<feature type="region of interest" description="Disordered" evidence="1">
    <location>
        <begin position="67"/>
        <end position="86"/>
    </location>
</feature>